<gene>
    <name evidence="4" type="ORF">NQ314_004062</name>
</gene>
<dbReference type="Proteomes" id="UP001162156">
    <property type="component" value="Unassembled WGS sequence"/>
</dbReference>
<proteinExistence type="predicted"/>
<dbReference type="InterPro" id="IPR001878">
    <property type="entry name" value="Znf_CCHC"/>
</dbReference>
<dbReference type="GO" id="GO:0008270">
    <property type="term" value="F:zinc ion binding"/>
    <property type="evidence" value="ECO:0007669"/>
    <property type="project" value="UniProtKB-KW"/>
</dbReference>
<keyword evidence="1" id="KW-0863">Zinc-finger</keyword>
<feature type="domain" description="CCHC-type" evidence="3">
    <location>
        <begin position="26"/>
        <end position="42"/>
    </location>
</feature>
<dbReference type="AlphaFoldDB" id="A0AAV8ZN04"/>
<sequence>GFKRTHSESNFRQDKQNKRNDKSEQRCYNCKGKGHFSNKCPKPRLECTNCKRLGHVAKDCKESNSRAGHYRLHNKVIGGYGGSIVNVIGETDVFLKVDRAEGSVKALIVPNSAQEIPVMIGQTFLNRPEVLTIVFGETVRLLSAEDDLNAVLNLPSKIPLWVKENTVIRPKTIALVVVTSRGLTERDVYIHGGLRSARENEYYVDECITKGEDGCVTITNLSQQEIEVSTNQILARCVSCLEDISLNSYTFAFSTTIQNRSFTANDLSYNENLTSDEINKLIDLIN</sequence>
<evidence type="ECO:0000256" key="1">
    <source>
        <dbReference type="PROSITE-ProRule" id="PRU00047"/>
    </source>
</evidence>
<reference evidence="4" key="1">
    <citation type="journal article" date="2023" name="Insect Mol. Biol.">
        <title>Genome sequencing provides insights into the evolution of gene families encoding plant cell wall-degrading enzymes in longhorned beetles.</title>
        <authorList>
            <person name="Shin N.R."/>
            <person name="Okamura Y."/>
            <person name="Kirsch R."/>
            <person name="Pauchet Y."/>
        </authorList>
    </citation>
    <scope>NUCLEOTIDE SEQUENCE</scope>
    <source>
        <strain evidence="4">RBIC_L_NR</strain>
    </source>
</reference>
<organism evidence="4 5">
    <name type="scientific">Rhamnusium bicolor</name>
    <dbReference type="NCBI Taxonomy" id="1586634"/>
    <lineage>
        <taxon>Eukaryota</taxon>
        <taxon>Metazoa</taxon>
        <taxon>Ecdysozoa</taxon>
        <taxon>Arthropoda</taxon>
        <taxon>Hexapoda</taxon>
        <taxon>Insecta</taxon>
        <taxon>Pterygota</taxon>
        <taxon>Neoptera</taxon>
        <taxon>Endopterygota</taxon>
        <taxon>Coleoptera</taxon>
        <taxon>Polyphaga</taxon>
        <taxon>Cucujiformia</taxon>
        <taxon>Chrysomeloidea</taxon>
        <taxon>Cerambycidae</taxon>
        <taxon>Lepturinae</taxon>
        <taxon>Rhagiini</taxon>
        <taxon>Rhamnusium</taxon>
    </lineage>
</organism>
<dbReference type="GO" id="GO:0003676">
    <property type="term" value="F:nucleic acid binding"/>
    <property type="evidence" value="ECO:0007669"/>
    <property type="project" value="InterPro"/>
</dbReference>
<comment type="caution">
    <text evidence="4">The sequence shown here is derived from an EMBL/GenBank/DDBJ whole genome shotgun (WGS) entry which is preliminary data.</text>
</comment>
<dbReference type="Gene3D" id="4.10.60.10">
    <property type="entry name" value="Zinc finger, CCHC-type"/>
    <property type="match status" value="1"/>
</dbReference>
<protein>
    <recommendedName>
        <fullName evidence="3">CCHC-type domain-containing protein</fullName>
    </recommendedName>
</protein>
<feature type="region of interest" description="Disordered" evidence="2">
    <location>
        <begin position="1"/>
        <end position="24"/>
    </location>
</feature>
<dbReference type="SUPFAM" id="SSF57756">
    <property type="entry name" value="Retrovirus zinc finger-like domains"/>
    <property type="match status" value="1"/>
</dbReference>
<dbReference type="EMBL" id="JANEYF010001213">
    <property type="protein sequence ID" value="KAJ8965562.1"/>
    <property type="molecule type" value="Genomic_DNA"/>
</dbReference>
<feature type="non-terminal residue" evidence="4">
    <location>
        <position position="1"/>
    </location>
</feature>
<feature type="domain" description="CCHC-type" evidence="3">
    <location>
        <begin position="47"/>
        <end position="62"/>
    </location>
</feature>
<accession>A0AAV8ZN04</accession>
<keyword evidence="5" id="KW-1185">Reference proteome</keyword>
<keyword evidence="1" id="KW-0862">Zinc</keyword>
<keyword evidence="1" id="KW-0479">Metal-binding</keyword>
<evidence type="ECO:0000259" key="3">
    <source>
        <dbReference type="PROSITE" id="PS50158"/>
    </source>
</evidence>
<evidence type="ECO:0000313" key="5">
    <source>
        <dbReference type="Proteomes" id="UP001162156"/>
    </source>
</evidence>
<dbReference type="InterPro" id="IPR036875">
    <property type="entry name" value="Znf_CCHC_sf"/>
</dbReference>
<evidence type="ECO:0000256" key="2">
    <source>
        <dbReference type="SAM" id="MobiDB-lite"/>
    </source>
</evidence>
<dbReference type="Pfam" id="PF00098">
    <property type="entry name" value="zf-CCHC"/>
    <property type="match status" value="2"/>
</dbReference>
<name>A0AAV8ZN04_9CUCU</name>
<evidence type="ECO:0000313" key="4">
    <source>
        <dbReference type="EMBL" id="KAJ8965562.1"/>
    </source>
</evidence>
<dbReference type="SMART" id="SM00343">
    <property type="entry name" value="ZnF_C2HC"/>
    <property type="match status" value="2"/>
</dbReference>
<dbReference type="PROSITE" id="PS50158">
    <property type="entry name" value="ZF_CCHC"/>
    <property type="match status" value="2"/>
</dbReference>